<dbReference type="KEGG" id="erz:ER308_13960"/>
<keyword evidence="3 5" id="KW-1133">Transmembrane helix</keyword>
<organism evidence="6 7">
    <name type="scientific">Egibacter rhizosphaerae</name>
    <dbReference type="NCBI Taxonomy" id="1670831"/>
    <lineage>
        <taxon>Bacteria</taxon>
        <taxon>Bacillati</taxon>
        <taxon>Actinomycetota</taxon>
        <taxon>Nitriliruptoria</taxon>
        <taxon>Egibacterales</taxon>
        <taxon>Egibacteraceae</taxon>
        <taxon>Egibacter</taxon>
    </lineage>
</organism>
<evidence type="ECO:0000256" key="4">
    <source>
        <dbReference type="ARBA" id="ARBA00023136"/>
    </source>
</evidence>
<reference evidence="6 7" key="1">
    <citation type="submission" date="2019-01" db="EMBL/GenBank/DDBJ databases">
        <title>Egibacter rhizosphaerae EGI 80759T.</title>
        <authorList>
            <person name="Chen D.-D."/>
            <person name="Tian Y."/>
            <person name="Jiao J.-Y."/>
            <person name="Zhang X.-T."/>
            <person name="Zhang Y.-G."/>
            <person name="Zhang Y."/>
            <person name="Xiao M."/>
            <person name="Shu W.-S."/>
            <person name="Li W.-J."/>
        </authorList>
    </citation>
    <scope>NUCLEOTIDE SEQUENCE [LARGE SCALE GENOMIC DNA]</scope>
    <source>
        <strain evidence="6 7">EGI 80759</strain>
    </source>
</reference>
<dbReference type="GO" id="GO:0016020">
    <property type="term" value="C:membrane"/>
    <property type="evidence" value="ECO:0007669"/>
    <property type="project" value="UniProtKB-SubCell"/>
</dbReference>
<proteinExistence type="predicted"/>
<comment type="subcellular location">
    <subcellularLocation>
        <location evidence="1">Membrane</location>
        <topology evidence="1">Multi-pass membrane protein</topology>
    </subcellularLocation>
</comment>
<evidence type="ECO:0000256" key="5">
    <source>
        <dbReference type="SAM" id="Phobius"/>
    </source>
</evidence>
<dbReference type="InterPro" id="IPR035906">
    <property type="entry name" value="MetI-like_sf"/>
</dbReference>
<dbReference type="Gene3D" id="1.10.3720.10">
    <property type="entry name" value="MetI-like"/>
    <property type="match status" value="1"/>
</dbReference>
<protein>
    <recommendedName>
        <fullName evidence="8">ABC transmembrane type-1 domain-containing protein</fullName>
    </recommendedName>
</protein>
<evidence type="ECO:0000313" key="6">
    <source>
        <dbReference type="EMBL" id="QBI20556.1"/>
    </source>
</evidence>
<keyword evidence="7" id="KW-1185">Reference proteome</keyword>
<dbReference type="EMBL" id="CP036402">
    <property type="protein sequence ID" value="QBI20556.1"/>
    <property type="molecule type" value="Genomic_DNA"/>
</dbReference>
<evidence type="ECO:0008006" key="8">
    <source>
        <dbReference type="Google" id="ProtNLM"/>
    </source>
</evidence>
<feature type="transmembrane region" description="Helical" evidence="5">
    <location>
        <begin position="39"/>
        <end position="61"/>
    </location>
</feature>
<sequence length="74" mass="8150">MNSFATLTKVATLAAAVRATEMLYVGRNEMTRTGNLLEISALLVVLYLMLTLPLTKLVAVAERRLRGTARRSNI</sequence>
<evidence type="ECO:0000256" key="2">
    <source>
        <dbReference type="ARBA" id="ARBA00022692"/>
    </source>
</evidence>
<dbReference type="AlphaFoldDB" id="A0A411YHH2"/>
<evidence type="ECO:0000256" key="1">
    <source>
        <dbReference type="ARBA" id="ARBA00004141"/>
    </source>
</evidence>
<evidence type="ECO:0000313" key="7">
    <source>
        <dbReference type="Proteomes" id="UP000291469"/>
    </source>
</evidence>
<dbReference type="RefSeq" id="WP_131155551.1">
    <property type="nucleotide sequence ID" value="NZ_CP036402.1"/>
</dbReference>
<keyword evidence="2 5" id="KW-0812">Transmembrane</keyword>
<name>A0A411YHH2_9ACTN</name>
<evidence type="ECO:0000256" key="3">
    <source>
        <dbReference type="ARBA" id="ARBA00022989"/>
    </source>
</evidence>
<gene>
    <name evidence="6" type="ORF">ER308_13960</name>
</gene>
<dbReference type="Proteomes" id="UP000291469">
    <property type="component" value="Chromosome"/>
</dbReference>
<keyword evidence="4 5" id="KW-0472">Membrane</keyword>
<accession>A0A411YHH2</accession>